<dbReference type="Pfam" id="PF09694">
    <property type="entry name" value="Gcw_chp"/>
    <property type="match status" value="1"/>
</dbReference>
<protein>
    <submittedName>
        <fullName evidence="2">Uncharacterized protein (TIGR02001 family)</fullName>
    </submittedName>
</protein>
<dbReference type="AlphaFoldDB" id="A0A7W7IRW8"/>
<keyword evidence="1" id="KW-0732">Signal</keyword>
<name>A0A7W7IRW8_9CAUL</name>
<dbReference type="RefSeq" id="WP_184272632.1">
    <property type="nucleotide sequence ID" value="NZ_JACHKY010000006.1"/>
</dbReference>
<dbReference type="SUPFAM" id="SSF56935">
    <property type="entry name" value="Porins"/>
    <property type="match status" value="1"/>
</dbReference>
<dbReference type="Gene3D" id="2.40.160.10">
    <property type="entry name" value="Porin"/>
    <property type="match status" value="1"/>
</dbReference>
<comment type="caution">
    <text evidence="2">The sequence shown here is derived from an EMBL/GenBank/DDBJ whole genome shotgun (WGS) entry which is preliminary data.</text>
</comment>
<organism evidence="2 3">
    <name type="scientific">Brevundimonas bullata</name>
    <dbReference type="NCBI Taxonomy" id="13160"/>
    <lineage>
        <taxon>Bacteria</taxon>
        <taxon>Pseudomonadati</taxon>
        <taxon>Pseudomonadota</taxon>
        <taxon>Alphaproteobacteria</taxon>
        <taxon>Caulobacterales</taxon>
        <taxon>Caulobacteraceae</taxon>
        <taxon>Brevundimonas</taxon>
    </lineage>
</organism>
<dbReference type="InterPro" id="IPR023614">
    <property type="entry name" value="Porin_dom_sf"/>
</dbReference>
<gene>
    <name evidence="2" type="ORF">HNP32_003167</name>
</gene>
<feature type="chain" id="PRO_5031495622" evidence="1">
    <location>
        <begin position="26"/>
        <end position="235"/>
    </location>
</feature>
<evidence type="ECO:0000256" key="1">
    <source>
        <dbReference type="SAM" id="SignalP"/>
    </source>
</evidence>
<evidence type="ECO:0000313" key="3">
    <source>
        <dbReference type="Proteomes" id="UP000539957"/>
    </source>
</evidence>
<dbReference type="EMBL" id="JACHKY010000006">
    <property type="protein sequence ID" value="MBB4799409.1"/>
    <property type="molecule type" value="Genomic_DNA"/>
</dbReference>
<reference evidence="2 3" key="1">
    <citation type="submission" date="2020-08" db="EMBL/GenBank/DDBJ databases">
        <title>Functional genomics of gut bacteria from endangered species of beetles.</title>
        <authorList>
            <person name="Carlos-Shanley C."/>
        </authorList>
    </citation>
    <scope>NUCLEOTIDE SEQUENCE [LARGE SCALE GENOMIC DNA]</scope>
    <source>
        <strain evidence="2 3">S00123</strain>
    </source>
</reference>
<dbReference type="Proteomes" id="UP000539957">
    <property type="component" value="Unassembled WGS sequence"/>
</dbReference>
<evidence type="ECO:0000313" key="2">
    <source>
        <dbReference type="EMBL" id="MBB4799409.1"/>
    </source>
</evidence>
<sequence>MLRTLTNAALLAAAPLVLLASGAHAQDAAQSAGKWSFSAGAATDNRSKAASKSDGNPFVYGAAEWESASGLFYGSGGLETIDGGGSKLESELVAGVRPEFAGFDFDLNVAHKNRFDADPGYDNDAWEFTADMKRSIGPASARLRLQHSPDGTGSTKAWTWVALRGGWDFTDKLNVSAEVGRRDQDNSIDYTGWNVGGAYALTPKVELDLRWHDTDADVPGEQYKGALVAGINFAF</sequence>
<accession>A0A7W7IRW8</accession>
<dbReference type="InterPro" id="IPR010239">
    <property type="entry name" value="CHP02001"/>
</dbReference>
<dbReference type="NCBIfam" id="TIGR02001">
    <property type="entry name" value="gcw_chp"/>
    <property type="match status" value="1"/>
</dbReference>
<keyword evidence="3" id="KW-1185">Reference proteome</keyword>
<proteinExistence type="predicted"/>
<feature type="signal peptide" evidence="1">
    <location>
        <begin position="1"/>
        <end position="25"/>
    </location>
</feature>